<feature type="transmembrane region" description="Helical" evidence="5">
    <location>
        <begin position="69"/>
        <end position="90"/>
    </location>
</feature>
<sequence>MTSAPTAQNWASILLLGVIWGGTFMVVSVALRDHGPLTVAAARTGLGAAALAALMAVLRRPLPRDRRVWAFAVPIGLLSTALPFFLLSWGQQHVPSAFAGLSMAALPLFVLPLAHFFSDEPLSLRRLAGVILGFSGAAILLGGGLSQGGAGPDGAEALGRLACLAAALSYVVASILTRRCPVVDAITLSALTLGIGTVVLVPLMFVVEGAPRITGTLSDYALVFLGLVPTALAALIRVQVIRSAGSVFMTLVNYQVPLWSMGFGALLLSEALPLRFFAALALILAGLATSQWGALRRLFRGGA</sequence>
<gene>
    <name evidence="7" type="ORF">PMES_00303</name>
</gene>
<evidence type="ECO:0000313" key="8">
    <source>
        <dbReference type="Proteomes" id="UP000698242"/>
    </source>
</evidence>
<feature type="domain" description="EamA" evidence="6">
    <location>
        <begin position="160"/>
        <end position="288"/>
    </location>
</feature>
<dbReference type="RefSeq" id="WP_159963766.1">
    <property type="nucleotide sequence ID" value="NZ_APKE01000004.1"/>
</dbReference>
<dbReference type="Proteomes" id="UP000698242">
    <property type="component" value="Unassembled WGS sequence"/>
</dbReference>
<evidence type="ECO:0000256" key="4">
    <source>
        <dbReference type="ARBA" id="ARBA00023136"/>
    </source>
</evidence>
<comment type="subcellular location">
    <subcellularLocation>
        <location evidence="1">Membrane</location>
        <topology evidence="1">Multi-pass membrane protein</topology>
    </subcellularLocation>
</comment>
<dbReference type="PANTHER" id="PTHR32322:SF9">
    <property type="entry name" value="AMINO-ACID METABOLITE EFFLUX PUMP-RELATED"/>
    <property type="match status" value="1"/>
</dbReference>
<keyword evidence="3 5" id="KW-1133">Transmembrane helix</keyword>
<protein>
    <submittedName>
        <fullName evidence="7">Regulator of sigma E protease</fullName>
        <ecNumber evidence="7">3.4.24.-</ecNumber>
    </submittedName>
</protein>
<reference evidence="7" key="1">
    <citation type="submission" date="2013-03" db="EMBL/GenBank/DDBJ databases">
        <title>Genome Sequence of the Profundibacterium mesophilum strain KAUST100406-0324T from Red Sea, a novel genus in the family Rhodobacteraceae.</title>
        <authorList>
            <person name="Essack M."/>
            <person name="Alam I."/>
            <person name="Lafi F."/>
            <person name="Alawi W."/>
            <person name="Kamanu F."/>
            <person name="Al-Suwailem A."/>
            <person name="Lee O.O."/>
            <person name="Xu Y."/>
            <person name="Bajic V."/>
            <person name="Qian P.-Y."/>
            <person name="Archer J."/>
        </authorList>
    </citation>
    <scope>NUCLEOTIDE SEQUENCE</scope>
    <source>
        <strain evidence="7">KAUST100406-0324</strain>
    </source>
</reference>
<evidence type="ECO:0000256" key="2">
    <source>
        <dbReference type="ARBA" id="ARBA00022692"/>
    </source>
</evidence>
<feature type="transmembrane region" description="Helical" evidence="5">
    <location>
        <begin position="37"/>
        <end position="57"/>
    </location>
</feature>
<feature type="transmembrane region" description="Helical" evidence="5">
    <location>
        <begin position="127"/>
        <end position="145"/>
    </location>
</feature>
<keyword evidence="7" id="KW-0645">Protease</keyword>
<dbReference type="InterPro" id="IPR037185">
    <property type="entry name" value="EmrE-like"/>
</dbReference>
<dbReference type="GO" id="GO:0016020">
    <property type="term" value="C:membrane"/>
    <property type="evidence" value="ECO:0007669"/>
    <property type="project" value="UniProtKB-SubCell"/>
</dbReference>
<keyword evidence="7" id="KW-0378">Hydrolase</keyword>
<dbReference type="EC" id="3.4.24.-" evidence="7"/>
<evidence type="ECO:0000256" key="3">
    <source>
        <dbReference type="ARBA" id="ARBA00022989"/>
    </source>
</evidence>
<accession>A0A921NR18</accession>
<proteinExistence type="predicted"/>
<dbReference type="Pfam" id="PF00892">
    <property type="entry name" value="EamA"/>
    <property type="match status" value="2"/>
</dbReference>
<evidence type="ECO:0000256" key="5">
    <source>
        <dbReference type="SAM" id="Phobius"/>
    </source>
</evidence>
<feature type="transmembrane region" description="Helical" evidence="5">
    <location>
        <begin position="248"/>
        <end position="268"/>
    </location>
</feature>
<evidence type="ECO:0000313" key="7">
    <source>
        <dbReference type="EMBL" id="KAF0677391.1"/>
    </source>
</evidence>
<feature type="transmembrane region" description="Helical" evidence="5">
    <location>
        <begin position="217"/>
        <end position="236"/>
    </location>
</feature>
<dbReference type="GO" id="GO:0008233">
    <property type="term" value="F:peptidase activity"/>
    <property type="evidence" value="ECO:0007669"/>
    <property type="project" value="UniProtKB-KW"/>
</dbReference>
<keyword evidence="2 5" id="KW-0812">Transmembrane</keyword>
<organism evidence="7 8">
    <name type="scientific">Profundibacterium mesophilum KAUST100406-0324</name>
    <dbReference type="NCBI Taxonomy" id="1037889"/>
    <lineage>
        <taxon>Bacteria</taxon>
        <taxon>Pseudomonadati</taxon>
        <taxon>Pseudomonadota</taxon>
        <taxon>Alphaproteobacteria</taxon>
        <taxon>Rhodobacterales</taxon>
        <taxon>Roseobacteraceae</taxon>
        <taxon>Profundibacterium</taxon>
    </lineage>
</organism>
<feature type="transmembrane region" description="Helical" evidence="5">
    <location>
        <begin position="96"/>
        <end position="115"/>
    </location>
</feature>
<keyword evidence="8" id="KW-1185">Reference proteome</keyword>
<feature type="transmembrane region" description="Helical" evidence="5">
    <location>
        <begin position="274"/>
        <end position="295"/>
    </location>
</feature>
<feature type="transmembrane region" description="Helical" evidence="5">
    <location>
        <begin position="183"/>
        <end position="205"/>
    </location>
</feature>
<dbReference type="PANTHER" id="PTHR32322">
    <property type="entry name" value="INNER MEMBRANE TRANSPORTER"/>
    <property type="match status" value="1"/>
</dbReference>
<dbReference type="InterPro" id="IPR050638">
    <property type="entry name" value="AA-Vitamin_Transporters"/>
</dbReference>
<dbReference type="AlphaFoldDB" id="A0A921NR18"/>
<keyword evidence="4 5" id="KW-0472">Membrane</keyword>
<dbReference type="SUPFAM" id="SSF103481">
    <property type="entry name" value="Multidrug resistance efflux transporter EmrE"/>
    <property type="match status" value="2"/>
</dbReference>
<comment type="caution">
    <text evidence="7">The sequence shown here is derived from an EMBL/GenBank/DDBJ whole genome shotgun (WGS) entry which is preliminary data.</text>
</comment>
<dbReference type="EMBL" id="APKE01000004">
    <property type="protein sequence ID" value="KAF0677391.1"/>
    <property type="molecule type" value="Genomic_DNA"/>
</dbReference>
<name>A0A921NR18_9RHOB</name>
<evidence type="ECO:0000259" key="6">
    <source>
        <dbReference type="Pfam" id="PF00892"/>
    </source>
</evidence>
<evidence type="ECO:0000256" key="1">
    <source>
        <dbReference type="ARBA" id="ARBA00004141"/>
    </source>
</evidence>
<dbReference type="InterPro" id="IPR000620">
    <property type="entry name" value="EamA_dom"/>
</dbReference>
<dbReference type="OrthoDB" id="9810556at2"/>
<feature type="transmembrane region" description="Helical" evidence="5">
    <location>
        <begin position="12"/>
        <end position="31"/>
    </location>
</feature>
<feature type="domain" description="EamA" evidence="6">
    <location>
        <begin position="13"/>
        <end position="141"/>
    </location>
</feature>
<dbReference type="GO" id="GO:0006508">
    <property type="term" value="P:proteolysis"/>
    <property type="evidence" value="ECO:0007669"/>
    <property type="project" value="UniProtKB-KW"/>
</dbReference>
<feature type="transmembrane region" description="Helical" evidence="5">
    <location>
        <begin position="157"/>
        <end position="176"/>
    </location>
</feature>